<proteinExistence type="predicted"/>
<dbReference type="AlphaFoldDB" id="A0A4R1KFA7"/>
<dbReference type="EMBL" id="SMGD01000002">
    <property type="protein sequence ID" value="TCK63322.1"/>
    <property type="molecule type" value="Genomic_DNA"/>
</dbReference>
<accession>A0A4R1KFA7</accession>
<name>A0A4R1KFA7_9GAMM</name>
<reference evidence="1 2" key="1">
    <citation type="submission" date="2019-03" db="EMBL/GenBank/DDBJ databases">
        <title>Genomic Encyclopedia of Type Strains, Phase IV (KMG-IV): sequencing the most valuable type-strain genomes for metagenomic binning, comparative biology and taxonomic classification.</title>
        <authorList>
            <person name="Goeker M."/>
        </authorList>
    </citation>
    <scope>NUCLEOTIDE SEQUENCE [LARGE SCALE GENOMIC DNA]</scope>
    <source>
        <strain evidence="1 2">DSM 18577</strain>
    </source>
</reference>
<gene>
    <name evidence="1" type="ORF">EV690_0208</name>
</gene>
<comment type="caution">
    <text evidence="1">The sequence shown here is derived from an EMBL/GenBank/DDBJ whole genome shotgun (WGS) entry which is preliminary data.</text>
</comment>
<dbReference type="OrthoDB" id="6384742at2"/>
<sequence length="204" mass="23575">MTMSQTNARNQIDAYIRELLAYSEEQLDKLPHNQALKIWLEKEIQGYEAGDLLPECRHIACQHQGLFANQLGQPGRLEFIRPSALAARDRCHVQYMALRSPLCQYLEVTQVVRQPWPEQFIERYKHDLIPGLVCLQAWQIIDTPPVSRMLAGMLEHLRQLLLDAGDEHFDAFNAFLCELGGHYPLLKPLWESRPTHKLGSQVYC</sequence>
<keyword evidence="2" id="KW-1185">Reference proteome</keyword>
<protein>
    <recommendedName>
        <fullName evidence="3">AbiTii domain-containing protein</fullName>
    </recommendedName>
</protein>
<organism evidence="1 2">
    <name type="scientific">Celerinatantimonas diazotrophica</name>
    <dbReference type="NCBI Taxonomy" id="412034"/>
    <lineage>
        <taxon>Bacteria</taxon>
        <taxon>Pseudomonadati</taxon>
        <taxon>Pseudomonadota</taxon>
        <taxon>Gammaproteobacteria</taxon>
        <taxon>Celerinatantimonadaceae</taxon>
        <taxon>Celerinatantimonas</taxon>
    </lineage>
</organism>
<dbReference type="Proteomes" id="UP000295565">
    <property type="component" value="Unassembled WGS sequence"/>
</dbReference>
<evidence type="ECO:0000313" key="1">
    <source>
        <dbReference type="EMBL" id="TCK63322.1"/>
    </source>
</evidence>
<dbReference type="RefSeq" id="WP_131911080.1">
    <property type="nucleotide sequence ID" value="NZ_OU594967.1"/>
</dbReference>
<evidence type="ECO:0000313" key="2">
    <source>
        <dbReference type="Proteomes" id="UP000295565"/>
    </source>
</evidence>
<evidence type="ECO:0008006" key="3">
    <source>
        <dbReference type="Google" id="ProtNLM"/>
    </source>
</evidence>